<evidence type="ECO:0000259" key="2">
    <source>
        <dbReference type="Pfam" id="PF12229"/>
    </source>
</evidence>
<organism evidence="3 4">
    <name type="scientific">Streptomyces nymphaeiformis</name>
    <dbReference type="NCBI Taxonomy" id="2663842"/>
    <lineage>
        <taxon>Bacteria</taxon>
        <taxon>Bacillati</taxon>
        <taxon>Actinomycetota</taxon>
        <taxon>Actinomycetes</taxon>
        <taxon>Kitasatosporales</taxon>
        <taxon>Streptomycetaceae</taxon>
        <taxon>Streptomyces</taxon>
    </lineage>
</organism>
<dbReference type="InterPro" id="IPR022029">
    <property type="entry name" value="YoaR-like_PG-bd"/>
</dbReference>
<feature type="domain" description="YoaR-like putative peptidoglycan binding" evidence="2">
    <location>
        <begin position="94"/>
        <end position="197"/>
    </location>
</feature>
<dbReference type="RefSeq" id="WP_116162670.1">
    <property type="nucleotide sequence ID" value="NZ_JACHJY010000003.1"/>
</dbReference>
<dbReference type="InterPro" id="IPR052913">
    <property type="entry name" value="Glycopeptide_resist_protein"/>
</dbReference>
<evidence type="ECO:0000256" key="1">
    <source>
        <dbReference type="SAM" id="Phobius"/>
    </source>
</evidence>
<dbReference type="AlphaFoldDB" id="A0A7W7XBQ1"/>
<dbReference type="PANTHER" id="PTHR35788:SF1">
    <property type="entry name" value="EXPORTED PROTEIN"/>
    <property type="match status" value="1"/>
</dbReference>
<keyword evidence="1" id="KW-1133">Transmembrane helix</keyword>
<reference evidence="3 4" key="1">
    <citation type="submission" date="2020-08" db="EMBL/GenBank/DDBJ databases">
        <title>Genomic Encyclopedia of Type Strains, Phase III (KMG-III): the genomes of soil and plant-associated and newly described type strains.</title>
        <authorList>
            <person name="Whitman W."/>
        </authorList>
    </citation>
    <scope>NUCLEOTIDE SEQUENCE [LARGE SCALE GENOMIC DNA]</scope>
    <source>
        <strain evidence="3 4">SFB5A</strain>
    </source>
</reference>
<keyword evidence="1" id="KW-0472">Membrane</keyword>
<dbReference type="EMBL" id="JACHJY010000003">
    <property type="protein sequence ID" value="MBB4981616.1"/>
    <property type="molecule type" value="Genomic_DNA"/>
</dbReference>
<keyword evidence="1" id="KW-0812">Transmembrane</keyword>
<gene>
    <name evidence="3" type="ORF">GGE06_002526</name>
</gene>
<name>A0A7W7XBQ1_9ACTN</name>
<comment type="caution">
    <text evidence="3">The sequence shown here is derived from an EMBL/GenBank/DDBJ whole genome shotgun (WGS) entry which is preliminary data.</text>
</comment>
<evidence type="ECO:0000313" key="4">
    <source>
        <dbReference type="Proteomes" id="UP000582643"/>
    </source>
</evidence>
<evidence type="ECO:0000313" key="3">
    <source>
        <dbReference type="EMBL" id="MBB4981616.1"/>
    </source>
</evidence>
<dbReference type="PANTHER" id="PTHR35788">
    <property type="entry name" value="EXPORTED PROTEIN-RELATED"/>
    <property type="match status" value="1"/>
</dbReference>
<protein>
    <submittedName>
        <fullName evidence="3">Vancomycin resistance protein YoaR</fullName>
    </submittedName>
</protein>
<feature type="transmembrane region" description="Helical" evidence="1">
    <location>
        <begin position="20"/>
        <end position="44"/>
    </location>
</feature>
<accession>A0A7W7XBQ1</accession>
<keyword evidence="4" id="KW-1185">Reference proteome</keyword>
<dbReference type="Pfam" id="PF04294">
    <property type="entry name" value="VanW"/>
    <property type="match status" value="1"/>
</dbReference>
<dbReference type="Pfam" id="PF12229">
    <property type="entry name" value="PG_binding_4"/>
    <property type="match status" value="1"/>
</dbReference>
<sequence length="589" mass="61770">MPRSTTDLDPTPREGRRPRLRTAAIATGVVAVAAGGLYVAGLVATGDDISAGTRVDGVDIGGMSRSEAEARLTAAAPASWKAPIPVKVGDRAATVDPASAGLTVDVAKTADRAADPSRDPVTVVGRLFSSGEREVRPVYAYDEAKTRTAVAELAKQNDRTVREGSVAFHDGKAVATQSVTGSKLDTGRAAESLRAAYPAATGAAAVTLPVQVTEPRLPAAEVSRFLDTYAKPAVSGPVTLTAGSERLRISAATLSDHLTVKNDGGRLTASLDQDALLRDPDVARPLASLTGAPVEASLGVRDGKVVVESEGRPGHEVTAKALGDAVRPLLTKSGDAARTAPVATKVTEPGLTSASLARLGITEQMSTFTVNFPTAPYRTTNIGRAAELINGSLVQPGEVWSFNKTVGERTPDNGFVDGTMILDGSYRSAPGGGVSAMATTVYNAMFFAGVQPVEHGAHSFYIERYPAGREATVAWGQLDLKFRNDTGKPIYIKASATDHSVTVSFLGTKKYDSVEAVAGPRTNITQPVKREGTGEACVPQPPLEGFDTTVDRVFKNDGVEVKRETYKTHYTPRDEVTCKPTTEKGDASR</sequence>
<dbReference type="Proteomes" id="UP000582643">
    <property type="component" value="Unassembled WGS sequence"/>
</dbReference>
<dbReference type="InterPro" id="IPR007391">
    <property type="entry name" value="Vancomycin_resist_VanW"/>
</dbReference>
<proteinExistence type="predicted"/>